<proteinExistence type="predicted"/>
<name>A0A922IE14_DERFA</name>
<keyword evidence="2" id="KW-1185">Reference proteome</keyword>
<accession>A0A922IE14</accession>
<sequence length="59" mass="6937">MFTFDDKFKYLHVYAIKSHSVIILKKTIVQNIVFIFGFHIIKIAINVHVCVGGYDDWHI</sequence>
<protein>
    <submittedName>
        <fullName evidence="1">Gamma-1-syntrophin, variant 3</fullName>
    </submittedName>
</protein>
<gene>
    <name evidence="1" type="primary">SNTG1_1</name>
    <name evidence="1" type="ORF">DERF_003595</name>
</gene>
<dbReference type="EMBL" id="ASGP02000001">
    <property type="protein sequence ID" value="KAH9529729.1"/>
    <property type="molecule type" value="Genomic_DNA"/>
</dbReference>
<organism evidence="1 2">
    <name type="scientific">Dermatophagoides farinae</name>
    <name type="common">American house dust mite</name>
    <dbReference type="NCBI Taxonomy" id="6954"/>
    <lineage>
        <taxon>Eukaryota</taxon>
        <taxon>Metazoa</taxon>
        <taxon>Ecdysozoa</taxon>
        <taxon>Arthropoda</taxon>
        <taxon>Chelicerata</taxon>
        <taxon>Arachnida</taxon>
        <taxon>Acari</taxon>
        <taxon>Acariformes</taxon>
        <taxon>Sarcoptiformes</taxon>
        <taxon>Astigmata</taxon>
        <taxon>Psoroptidia</taxon>
        <taxon>Analgoidea</taxon>
        <taxon>Pyroglyphidae</taxon>
        <taxon>Dermatophagoidinae</taxon>
        <taxon>Dermatophagoides</taxon>
    </lineage>
</organism>
<reference evidence="1" key="1">
    <citation type="submission" date="2013-05" db="EMBL/GenBank/DDBJ databases">
        <authorList>
            <person name="Yim A.K.Y."/>
            <person name="Chan T.F."/>
            <person name="Ji K.M."/>
            <person name="Liu X.Y."/>
            <person name="Zhou J.W."/>
            <person name="Li R.Q."/>
            <person name="Yang K.Y."/>
            <person name="Li J."/>
            <person name="Li M."/>
            <person name="Law P.T.W."/>
            <person name="Wu Y.L."/>
            <person name="Cai Z.L."/>
            <person name="Qin H."/>
            <person name="Bao Y."/>
            <person name="Leung R.K.K."/>
            <person name="Ng P.K.S."/>
            <person name="Zou J."/>
            <person name="Zhong X.J."/>
            <person name="Ran P.X."/>
            <person name="Zhong N.S."/>
            <person name="Liu Z.G."/>
            <person name="Tsui S.K.W."/>
        </authorList>
    </citation>
    <scope>NUCLEOTIDE SEQUENCE</scope>
    <source>
        <strain evidence="1">Derf</strain>
        <tissue evidence="1">Whole organism</tissue>
    </source>
</reference>
<dbReference type="AlphaFoldDB" id="A0A922IE14"/>
<reference evidence="1" key="2">
    <citation type="journal article" date="2022" name="Res Sq">
        <title>Comparative Genomics Reveals Insights into the Divergent Evolution of Astigmatic Mites and Household Pest Adaptations.</title>
        <authorList>
            <person name="Xiong Q."/>
            <person name="Wan A.T.-Y."/>
            <person name="Liu X.-Y."/>
            <person name="Fung C.S.-H."/>
            <person name="Xiao X."/>
            <person name="Malainual N."/>
            <person name="Hou J."/>
            <person name="Wang L."/>
            <person name="Wang M."/>
            <person name="Yang K."/>
            <person name="Cui Y."/>
            <person name="Leung E."/>
            <person name="Nong W."/>
            <person name="Shin S.-K."/>
            <person name="Au S."/>
            <person name="Jeong K.Y."/>
            <person name="Chew F.T."/>
            <person name="Hui J."/>
            <person name="Leung T.F."/>
            <person name="Tungtrongchitr A."/>
            <person name="Zhong N."/>
            <person name="Liu Z."/>
            <person name="Tsui S."/>
        </authorList>
    </citation>
    <scope>NUCLEOTIDE SEQUENCE</scope>
    <source>
        <strain evidence="1">Derf</strain>
        <tissue evidence="1">Whole organism</tissue>
    </source>
</reference>
<evidence type="ECO:0000313" key="1">
    <source>
        <dbReference type="EMBL" id="KAH9529729.1"/>
    </source>
</evidence>
<evidence type="ECO:0000313" key="2">
    <source>
        <dbReference type="Proteomes" id="UP000790347"/>
    </source>
</evidence>
<comment type="caution">
    <text evidence="1">The sequence shown here is derived from an EMBL/GenBank/DDBJ whole genome shotgun (WGS) entry which is preliminary data.</text>
</comment>
<dbReference type="Proteomes" id="UP000790347">
    <property type="component" value="Unassembled WGS sequence"/>
</dbReference>